<evidence type="ECO:0000256" key="1">
    <source>
        <dbReference type="ARBA" id="ARBA00004370"/>
    </source>
</evidence>
<dbReference type="GO" id="GO:0046933">
    <property type="term" value="F:proton-transporting ATP synthase activity, rotational mechanism"/>
    <property type="evidence" value="ECO:0007669"/>
    <property type="project" value="InterPro"/>
</dbReference>
<keyword evidence="7" id="KW-0066">ATP synthesis</keyword>
<evidence type="ECO:0000313" key="8">
    <source>
        <dbReference type="EMBL" id="QCI07181.1"/>
    </source>
</evidence>
<evidence type="ECO:0000256" key="7">
    <source>
        <dbReference type="ARBA" id="ARBA00023310"/>
    </source>
</evidence>
<dbReference type="AlphaFoldDB" id="A0A4D6WWY6"/>
<sequence>MSSRNANDKIALPYAEALLEYASENKLIDDINSNLSSIQNLLAESADFKVFLNNPLTATKTKKIVITKLLSNQVNGFLLRFLLVLVDRRRISLINLIIDKYFELAYKLDSITIVNISTSIALTEAQQEALINKLKNITSSQTIKLEMNIDTSLLGGFIIQIGSKVIDTSLAGKLKNMVFYLSNT</sequence>
<name>A0A4D6WWY6_9FLOR</name>
<evidence type="ECO:0000256" key="6">
    <source>
        <dbReference type="ARBA" id="ARBA00023136"/>
    </source>
</evidence>
<gene>
    <name evidence="8" type="primary">atpD</name>
</gene>
<keyword evidence="6" id="KW-0472">Membrane</keyword>
<reference evidence="8" key="1">
    <citation type="journal article" date="2019" name="Mol. Phylogenet. Evol.">
        <title>Morphological evolution and classification of the red algal order Ceramiales inferred using plastid phylogenomics.</title>
        <authorList>
            <person name="Diaz-Tapia P."/>
            <person name="Pasella M.M."/>
            <person name="Verbruggen H."/>
            <person name="Maggs C.A."/>
        </authorList>
    </citation>
    <scope>NUCLEOTIDE SEQUENCE</scope>
    <source>
        <strain evidence="8">HV05551</strain>
    </source>
</reference>
<dbReference type="HAMAP" id="MF_01416">
    <property type="entry name" value="ATP_synth_delta_bact"/>
    <property type="match status" value="1"/>
</dbReference>
<geneLocation type="plastid" evidence="8"/>
<evidence type="ECO:0000256" key="4">
    <source>
        <dbReference type="ARBA" id="ARBA00022781"/>
    </source>
</evidence>
<dbReference type="EMBL" id="MK814680">
    <property type="protein sequence ID" value="QCI07181.1"/>
    <property type="molecule type" value="Genomic_DNA"/>
</dbReference>
<comment type="subcellular location">
    <subcellularLocation>
        <location evidence="1">Membrane</location>
    </subcellularLocation>
</comment>
<comment type="similarity">
    <text evidence="2">Belongs to the ATPase delta chain family.</text>
</comment>
<accession>A0A4D6WWY6</accession>
<dbReference type="InterPro" id="IPR020781">
    <property type="entry name" value="ATPase_OSCP/d_CS"/>
</dbReference>
<keyword evidence="3" id="KW-0813">Transport</keyword>
<dbReference type="SUPFAM" id="SSF47928">
    <property type="entry name" value="N-terminal domain of the delta subunit of the F1F0-ATP synthase"/>
    <property type="match status" value="1"/>
</dbReference>
<keyword evidence="4" id="KW-0375">Hydrogen ion transport</keyword>
<dbReference type="NCBIfam" id="TIGR01145">
    <property type="entry name" value="ATP_synt_delta"/>
    <property type="match status" value="1"/>
</dbReference>
<keyword evidence="5" id="KW-0406">Ion transport</keyword>
<evidence type="ECO:0000256" key="2">
    <source>
        <dbReference type="ARBA" id="ARBA00007046"/>
    </source>
</evidence>
<dbReference type="PANTHER" id="PTHR11910">
    <property type="entry name" value="ATP SYNTHASE DELTA CHAIN"/>
    <property type="match status" value="1"/>
</dbReference>
<keyword evidence="8" id="KW-0934">Plastid</keyword>
<dbReference type="PROSITE" id="PS00389">
    <property type="entry name" value="ATPASE_DELTA"/>
    <property type="match status" value="1"/>
</dbReference>
<evidence type="ECO:0000256" key="5">
    <source>
        <dbReference type="ARBA" id="ARBA00023065"/>
    </source>
</evidence>
<proteinExistence type="inferred from homology"/>
<organism evidence="8">
    <name type="scientific">Hypnea pannosa</name>
    <dbReference type="NCBI Taxonomy" id="105607"/>
    <lineage>
        <taxon>Eukaryota</taxon>
        <taxon>Rhodophyta</taxon>
        <taxon>Florideophyceae</taxon>
        <taxon>Rhodymeniophycidae</taxon>
        <taxon>Gigartinales</taxon>
        <taxon>Hypneaceae</taxon>
        <taxon>Hypnea</taxon>
    </lineage>
</organism>
<dbReference type="InterPro" id="IPR000711">
    <property type="entry name" value="ATPase_OSCP/dsu"/>
</dbReference>
<reference evidence="8" key="2">
    <citation type="submission" date="2019-04" db="EMBL/GenBank/DDBJ databases">
        <authorList>
            <person name="Pasella M."/>
        </authorList>
    </citation>
    <scope>NUCLEOTIDE SEQUENCE</scope>
    <source>
        <strain evidence="8">HV05551</strain>
    </source>
</reference>
<dbReference type="GO" id="GO:0016020">
    <property type="term" value="C:membrane"/>
    <property type="evidence" value="ECO:0007669"/>
    <property type="project" value="UniProtKB-SubCell"/>
</dbReference>
<protein>
    <submittedName>
        <fullName evidence="8">ATP synthase CF1 subunit delta</fullName>
    </submittedName>
</protein>
<dbReference type="InterPro" id="IPR026015">
    <property type="entry name" value="ATP_synth_OSCP/delta_N_sf"/>
</dbReference>
<dbReference type="PRINTS" id="PR00125">
    <property type="entry name" value="ATPASEDELTA"/>
</dbReference>
<evidence type="ECO:0000256" key="3">
    <source>
        <dbReference type="ARBA" id="ARBA00022448"/>
    </source>
</evidence>
<dbReference type="Pfam" id="PF00213">
    <property type="entry name" value="OSCP"/>
    <property type="match status" value="1"/>
</dbReference>
<dbReference type="Gene3D" id="1.10.520.20">
    <property type="entry name" value="N-terminal domain of the delta subunit of the F1F0-ATP synthase"/>
    <property type="match status" value="1"/>
</dbReference>